<dbReference type="Pfam" id="PF04542">
    <property type="entry name" value="Sigma70_r2"/>
    <property type="match status" value="1"/>
</dbReference>
<dbReference type="PANTHER" id="PTHR43133:SF63">
    <property type="entry name" value="RNA POLYMERASE SIGMA FACTOR FECI-RELATED"/>
    <property type="match status" value="1"/>
</dbReference>
<organism evidence="7 8">
    <name type="scientific">Azomonas macrocytogenes</name>
    <name type="common">Azotobacter macrocytogenes</name>
    <dbReference type="NCBI Taxonomy" id="69962"/>
    <lineage>
        <taxon>Bacteria</taxon>
        <taxon>Pseudomonadati</taxon>
        <taxon>Pseudomonadota</taxon>
        <taxon>Gammaproteobacteria</taxon>
        <taxon>Pseudomonadales</taxon>
        <taxon>Pseudomonadaceae</taxon>
        <taxon>Azomonas</taxon>
    </lineage>
</organism>
<reference evidence="7 8" key="1">
    <citation type="submission" date="2020-08" db="EMBL/GenBank/DDBJ databases">
        <title>Genomic Encyclopedia of Type Strains, Phase III (KMG-III): the genomes of soil and plant-associated and newly described type strains.</title>
        <authorList>
            <person name="Whitman W."/>
        </authorList>
    </citation>
    <scope>NUCLEOTIDE SEQUENCE [LARGE SCALE GENOMIC DNA]</scope>
    <source>
        <strain evidence="7 8">CECT 4462</strain>
    </source>
</reference>
<feature type="domain" description="RNA polymerase sigma factor 70 region 4 type 2" evidence="6">
    <location>
        <begin position="114"/>
        <end position="166"/>
    </location>
</feature>
<dbReference type="SUPFAM" id="SSF88659">
    <property type="entry name" value="Sigma3 and sigma4 domains of RNA polymerase sigma factors"/>
    <property type="match status" value="1"/>
</dbReference>
<evidence type="ECO:0000256" key="4">
    <source>
        <dbReference type="ARBA" id="ARBA00023163"/>
    </source>
</evidence>
<name>A0A839T1S9_AZOMA</name>
<dbReference type="InterPro" id="IPR039425">
    <property type="entry name" value="RNA_pol_sigma-70-like"/>
</dbReference>
<dbReference type="NCBIfam" id="NF007232">
    <property type="entry name" value="PRK09651.1"/>
    <property type="match status" value="1"/>
</dbReference>
<keyword evidence="4" id="KW-0804">Transcription</keyword>
<evidence type="ECO:0000256" key="1">
    <source>
        <dbReference type="ARBA" id="ARBA00010641"/>
    </source>
</evidence>
<dbReference type="InterPro" id="IPR013324">
    <property type="entry name" value="RNA_pol_sigma_r3/r4-like"/>
</dbReference>
<dbReference type="NCBIfam" id="NF009180">
    <property type="entry name" value="PRK12528.1"/>
    <property type="match status" value="1"/>
</dbReference>
<dbReference type="InterPro" id="IPR013249">
    <property type="entry name" value="RNA_pol_sigma70_r4_t2"/>
</dbReference>
<evidence type="ECO:0000259" key="5">
    <source>
        <dbReference type="Pfam" id="PF04542"/>
    </source>
</evidence>
<dbReference type="Gene3D" id="1.10.1740.10">
    <property type="match status" value="1"/>
</dbReference>
<dbReference type="PANTHER" id="PTHR43133">
    <property type="entry name" value="RNA POLYMERASE ECF-TYPE SIGMA FACTO"/>
    <property type="match status" value="1"/>
</dbReference>
<evidence type="ECO:0000256" key="3">
    <source>
        <dbReference type="ARBA" id="ARBA00023082"/>
    </source>
</evidence>
<dbReference type="NCBIfam" id="TIGR02937">
    <property type="entry name" value="sigma70-ECF"/>
    <property type="match status" value="1"/>
</dbReference>
<evidence type="ECO:0000313" key="8">
    <source>
        <dbReference type="Proteomes" id="UP000549250"/>
    </source>
</evidence>
<keyword evidence="8" id="KW-1185">Reference proteome</keyword>
<feature type="domain" description="RNA polymerase sigma-70 region 2" evidence="5">
    <location>
        <begin position="19"/>
        <end position="83"/>
    </location>
</feature>
<proteinExistence type="inferred from homology"/>
<dbReference type="RefSeq" id="WP_183166024.1">
    <property type="nucleotide sequence ID" value="NZ_JACHXI010000005.1"/>
</dbReference>
<protein>
    <submittedName>
        <fullName evidence="7">RNA polymerase sigma-70 factor (ECF subfamily)</fullName>
    </submittedName>
</protein>
<dbReference type="AlphaFoldDB" id="A0A839T1S9"/>
<evidence type="ECO:0000313" key="7">
    <source>
        <dbReference type="EMBL" id="MBB3103058.1"/>
    </source>
</evidence>
<comment type="caution">
    <text evidence="7">The sequence shown here is derived from an EMBL/GenBank/DDBJ whole genome shotgun (WGS) entry which is preliminary data.</text>
</comment>
<dbReference type="Pfam" id="PF08281">
    <property type="entry name" value="Sigma70_r4_2"/>
    <property type="match status" value="1"/>
</dbReference>
<evidence type="ECO:0000259" key="6">
    <source>
        <dbReference type="Pfam" id="PF08281"/>
    </source>
</evidence>
<keyword evidence="2" id="KW-0805">Transcription regulation</keyword>
<sequence length="175" mass="19675">MSNAPPNNASAPHQAIGLLYQDHHGWLVGWLRRRLGCSHNAADLAQDTFVRLINGSLPEVREPRHYLVTVAKRVMVDHFRRRALERAYLEALAQQPQAEEVSPEVRLQIMETLLALDAMLLGLGHKPRQAFLMSQLLGMNYNEIAERLGVSVSSVTKYIAKATEQCLLFALDAEH</sequence>
<dbReference type="SUPFAM" id="SSF88946">
    <property type="entry name" value="Sigma2 domain of RNA polymerase sigma factors"/>
    <property type="match status" value="1"/>
</dbReference>
<gene>
    <name evidence="7" type="ORF">FHR87_001453</name>
</gene>
<dbReference type="GO" id="GO:0016987">
    <property type="term" value="F:sigma factor activity"/>
    <property type="evidence" value="ECO:0007669"/>
    <property type="project" value="UniProtKB-KW"/>
</dbReference>
<dbReference type="FunFam" id="1.10.1740.10:FF:000009">
    <property type="entry name" value="RNA polymerase sigma factor"/>
    <property type="match status" value="1"/>
</dbReference>
<dbReference type="InterPro" id="IPR036388">
    <property type="entry name" value="WH-like_DNA-bd_sf"/>
</dbReference>
<keyword evidence="3" id="KW-0731">Sigma factor</keyword>
<dbReference type="Gene3D" id="1.10.10.10">
    <property type="entry name" value="Winged helix-like DNA-binding domain superfamily/Winged helix DNA-binding domain"/>
    <property type="match status" value="1"/>
</dbReference>
<dbReference type="InterPro" id="IPR007627">
    <property type="entry name" value="RNA_pol_sigma70_r2"/>
</dbReference>
<accession>A0A839T1S9</accession>
<dbReference type="GO" id="GO:0006352">
    <property type="term" value="P:DNA-templated transcription initiation"/>
    <property type="evidence" value="ECO:0007669"/>
    <property type="project" value="InterPro"/>
</dbReference>
<comment type="similarity">
    <text evidence="1">Belongs to the sigma-70 factor family. ECF subfamily.</text>
</comment>
<dbReference type="GO" id="GO:0003677">
    <property type="term" value="F:DNA binding"/>
    <property type="evidence" value="ECO:0007669"/>
    <property type="project" value="InterPro"/>
</dbReference>
<dbReference type="Proteomes" id="UP000549250">
    <property type="component" value="Unassembled WGS sequence"/>
</dbReference>
<dbReference type="EMBL" id="JACHXI010000005">
    <property type="protein sequence ID" value="MBB3103058.1"/>
    <property type="molecule type" value="Genomic_DNA"/>
</dbReference>
<dbReference type="InterPro" id="IPR013325">
    <property type="entry name" value="RNA_pol_sigma_r2"/>
</dbReference>
<dbReference type="InterPro" id="IPR014284">
    <property type="entry name" value="RNA_pol_sigma-70_dom"/>
</dbReference>
<evidence type="ECO:0000256" key="2">
    <source>
        <dbReference type="ARBA" id="ARBA00023015"/>
    </source>
</evidence>